<feature type="domain" description="Band 7" evidence="5">
    <location>
        <begin position="62"/>
        <end position="245"/>
    </location>
</feature>
<comment type="subcellular location">
    <subcellularLocation>
        <location evidence="1">Membrane</location>
        <topology evidence="1">Single-pass membrane protein</topology>
    </subcellularLocation>
</comment>
<dbReference type="Gene3D" id="3.30.479.30">
    <property type="entry name" value="Band 7 domain"/>
    <property type="match status" value="1"/>
</dbReference>
<dbReference type="PRINTS" id="PR00679">
    <property type="entry name" value="PROHIBITIN"/>
</dbReference>
<dbReference type="GO" id="GO:0016020">
    <property type="term" value="C:membrane"/>
    <property type="evidence" value="ECO:0007669"/>
    <property type="project" value="UniProtKB-SubCell"/>
</dbReference>
<feature type="transmembrane region" description="Helical" evidence="4">
    <location>
        <begin position="44"/>
        <end position="65"/>
    </location>
</feature>
<keyword evidence="7" id="KW-1185">Reference proteome</keyword>
<feature type="compositionally biased region" description="Polar residues" evidence="3">
    <location>
        <begin position="359"/>
        <end position="375"/>
    </location>
</feature>
<evidence type="ECO:0000313" key="6">
    <source>
        <dbReference type="EMBL" id="QOQ87769.1"/>
    </source>
</evidence>
<sequence length="382" mass="42525">MPADLNDYFNKKRNNNNNSGGGGNFKGPDFSNMKMPDFKGFGKFSWAIYTIAGLIFLLVLFRPFVTIESGYVGIKSTWQKYENTPLQPGLHFFIPFMQEVFIVDTRVRTIDYTNVDVSGSTDKNSGIIRMSAISVPDSRNLPVSIDLTVQYSLNENTAPNTIASWGPSWESKIVDRTVRDVILRVVGKFTAEEIPTKRGEISAAITKEITDNIHGIASKPVDVHAIQLREIILPQKIREQIERVQIAKQEAERAKYEVERANQEALKKAALAEGTAQATIIEAQGRADAKKVEADAEAYANIEIAKSLDNNILSMKQIETQAKFNEALRENKDAKIFLTPGGAVPNIWVDTKDKIRPSISGQNSKQGYTPTSSSDYFEGKIQ</sequence>
<dbReference type="CDD" id="cd03401">
    <property type="entry name" value="SPFH_prohibitin"/>
    <property type="match status" value="1"/>
</dbReference>
<dbReference type="Proteomes" id="UP000594749">
    <property type="component" value="Chromosome"/>
</dbReference>
<dbReference type="InterPro" id="IPR001107">
    <property type="entry name" value="Band_7"/>
</dbReference>
<evidence type="ECO:0000256" key="3">
    <source>
        <dbReference type="SAM" id="MobiDB-lite"/>
    </source>
</evidence>
<dbReference type="Pfam" id="PF01145">
    <property type="entry name" value="Band_7"/>
    <property type="match status" value="1"/>
</dbReference>
<dbReference type="SMART" id="SM00244">
    <property type="entry name" value="PHB"/>
    <property type="match status" value="1"/>
</dbReference>
<keyword evidence="2" id="KW-0175">Coiled coil</keyword>
<evidence type="ECO:0000256" key="4">
    <source>
        <dbReference type="SAM" id="Phobius"/>
    </source>
</evidence>
<feature type="region of interest" description="Disordered" evidence="3">
    <location>
        <begin position="355"/>
        <end position="382"/>
    </location>
</feature>
<evidence type="ECO:0000313" key="7">
    <source>
        <dbReference type="Proteomes" id="UP000594749"/>
    </source>
</evidence>
<dbReference type="OrthoDB" id="9812991at2"/>
<organism evidence="6 7">
    <name type="scientific">Campylobacter corcagiensis</name>
    <dbReference type="NCBI Taxonomy" id="1448857"/>
    <lineage>
        <taxon>Bacteria</taxon>
        <taxon>Pseudomonadati</taxon>
        <taxon>Campylobacterota</taxon>
        <taxon>Epsilonproteobacteria</taxon>
        <taxon>Campylobacterales</taxon>
        <taxon>Campylobacteraceae</taxon>
        <taxon>Campylobacter</taxon>
    </lineage>
</organism>
<reference evidence="6 7" key="1">
    <citation type="submission" date="2020-10" db="EMBL/GenBank/DDBJ databases">
        <title>Campylobacter and Helicobacter PacBio genomes.</title>
        <authorList>
            <person name="Lane C."/>
        </authorList>
    </citation>
    <scope>NUCLEOTIDE SEQUENCE [LARGE SCALE GENOMIC DNA]</scope>
    <source>
        <strain evidence="6 7">2016D-0077</strain>
    </source>
</reference>
<dbReference type="InterPro" id="IPR000163">
    <property type="entry name" value="Prohibitin"/>
</dbReference>
<evidence type="ECO:0000256" key="2">
    <source>
        <dbReference type="SAM" id="Coils"/>
    </source>
</evidence>
<name>A0A7M1LGP2_9BACT</name>
<accession>A0A7M1LGP2</accession>
<dbReference type="SUPFAM" id="SSF117892">
    <property type="entry name" value="Band 7/SPFH domain"/>
    <property type="match status" value="1"/>
</dbReference>
<dbReference type="AlphaFoldDB" id="A0A7M1LGP2"/>
<feature type="coiled-coil region" evidence="2">
    <location>
        <begin position="237"/>
        <end position="273"/>
    </location>
</feature>
<dbReference type="PANTHER" id="PTHR23222:SF0">
    <property type="entry name" value="PROHIBITIN 1"/>
    <property type="match status" value="1"/>
</dbReference>
<proteinExistence type="predicted"/>
<keyword evidence="4" id="KW-0812">Transmembrane</keyword>
<protein>
    <submittedName>
        <fullName evidence="6">Prohibitin family protein</fullName>
    </submittedName>
</protein>
<keyword evidence="4" id="KW-1133">Transmembrane helix</keyword>
<dbReference type="EMBL" id="CP063078">
    <property type="protein sequence ID" value="QOQ87769.1"/>
    <property type="molecule type" value="Genomic_DNA"/>
</dbReference>
<keyword evidence="4" id="KW-0472">Membrane</keyword>
<evidence type="ECO:0000259" key="5">
    <source>
        <dbReference type="SMART" id="SM00244"/>
    </source>
</evidence>
<dbReference type="InterPro" id="IPR036013">
    <property type="entry name" value="Band_7/SPFH_dom_sf"/>
</dbReference>
<evidence type="ECO:0000256" key="1">
    <source>
        <dbReference type="ARBA" id="ARBA00004167"/>
    </source>
</evidence>
<gene>
    <name evidence="6" type="ORF">IMC76_02875</name>
</gene>
<dbReference type="RefSeq" id="WP_025802462.1">
    <property type="nucleotide sequence ID" value="NZ_CP053842.1"/>
</dbReference>
<dbReference type="PANTHER" id="PTHR23222">
    <property type="entry name" value="PROHIBITIN"/>
    <property type="match status" value="1"/>
</dbReference>